<protein>
    <submittedName>
        <fullName evidence="2">RCG42039</fullName>
    </submittedName>
</protein>
<evidence type="ECO:0000313" key="3">
    <source>
        <dbReference type="Proteomes" id="UP000234681"/>
    </source>
</evidence>
<feature type="compositionally biased region" description="Basic and acidic residues" evidence="1">
    <location>
        <begin position="33"/>
        <end position="43"/>
    </location>
</feature>
<feature type="region of interest" description="Disordered" evidence="1">
    <location>
        <begin position="1"/>
        <end position="77"/>
    </location>
</feature>
<dbReference type="AlphaFoldDB" id="A6JUP1"/>
<organism evidence="2 3">
    <name type="scientific">Rattus norvegicus</name>
    <name type="common">Rat</name>
    <dbReference type="NCBI Taxonomy" id="10116"/>
    <lineage>
        <taxon>Eukaryota</taxon>
        <taxon>Metazoa</taxon>
        <taxon>Chordata</taxon>
        <taxon>Craniata</taxon>
        <taxon>Vertebrata</taxon>
        <taxon>Euteleostomi</taxon>
        <taxon>Mammalia</taxon>
        <taxon>Eutheria</taxon>
        <taxon>Euarchontoglires</taxon>
        <taxon>Glires</taxon>
        <taxon>Rodentia</taxon>
        <taxon>Myomorpha</taxon>
        <taxon>Muroidea</taxon>
        <taxon>Muridae</taxon>
        <taxon>Murinae</taxon>
        <taxon>Rattus</taxon>
    </lineage>
</organism>
<sequence>MTGSKAGRSEDKRHPKNPKENMEKSQSQTPATELRKSSRDHQVLHNARHSTQGQNHQPHPTTTPQKKRKQRAGYLEK</sequence>
<gene>
    <name evidence="2" type="ORF">rCG_42039</name>
</gene>
<feature type="compositionally biased region" description="Polar residues" evidence="1">
    <location>
        <begin position="49"/>
        <end position="64"/>
    </location>
</feature>
<evidence type="ECO:0000256" key="1">
    <source>
        <dbReference type="SAM" id="MobiDB-lite"/>
    </source>
</evidence>
<accession>A6JUP1</accession>
<dbReference type="EMBL" id="CH474002">
    <property type="protein sequence ID" value="EDL87738.1"/>
    <property type="molecule type" value="Genomic_DNA"/>
</dbReference>
<reference evidence="2 3" key="1">
    <citation type="submission" date="2005-09" db="EMBL/GenBank/DDBJ databases">
        <authorList>
            <person name="Mural R.J."/>
            <person name="Li P.W."/>
            <person name="Adams M.D."/>
            <person name="Amanatides P.G."/>
            <person name="Baden-Tillson H."/>
            <person name="Barnstead M."/>
            <person name="Chin S.H."/>
            <person name="Dew I."/>
            <person name="Evans C.A."/>
            <person name="Ferriera S."/>
            <person name="Flanigan M."/>
            <person name="Fosler C."/>
            <person name="Glodek A."/>
            <person name="Gu Z."/>
            <person name="Holt R.A."/>
            <person name="Jennings D."/>
            <person name="Kraft C.L."/>
            <person name="Lu F."/>
            <person name="Nguyen T."/>
            <person name="Nusskern D.R."/>
            <person name="Pfannkoch C.M."/>
            <person name="Sitter C."/>
            <person name="Sutton G.G."/>
            <person name="Venter J.C."/>
            <person name="Wang Z."/>
            <person name="Woodage T."/>
            <person name="Zheng X.H."/>
            <person name="Zhong F."/>
        </authorList>
    </citation>
    <scope>NUCLEOTIDE SEQUENCE [LARGE SCALE GENOMIC DNA]</scope>
    <source>
        <strain>BN</strain>
        <strain evidence="3">Sprague-Dawley</strain>
    </source>
</reference>
<evidence type="ECO:0000313" key="2">
    <source>
        <dbReference type="EMBL" id="EDL87738.1"/>
    </source>
</evidence>
<name>A6JUP1_RAT</name>
<dbReference type="Proteomes" id="UP000234681">
    <property type="component" value="Chromosome 1"/>
</dbReference>
<proteinExistence type="predicted"/>
<feature type="compositionally biased region" description="Basic and acidic residues" evidence="1">
    <location>
        <begin position="7"/>
        <end position="23"/>
    </location>
</feature>